<name>A0ABX1D4N2_9FLAO</name>
<protein>
    <recommendedName>
        <fullName evidence="4">Corrinoid adenosyltransferase</fullName>
        <ecNumber evidence="4">2.5.1.17</ecNumber>
    </recommendedName>
    <alternativeName>
        <fullName evidence="4">Cob(II)alamin adenosyltransferase</fullName>
    </alternativeName>
    <alternativeName>
        <fullName evidence="4">Cob(II)yrinic acid a,c-diamide adenosyltransferase</fullName>
    </alternativeName>
    <alternativeName>
        <fullName evidence="4">Cobinamide/cobalamin adenosyltransferase</fullName>
    </alternativeName>
</protein>
<dbReference type="PANTHER" id="PTHR12213:SF0">
    <property type="entry name" value="CORRINOID ADENOSYLTRANSFERASE MMAB"/>
    <property type="match status" value="1"/>
</dbReference>
<reference evidence="6 7" key="1">
    <citation type="submission" date="2020-03" db="EMBL/GenBank/DDBJ databases">
        <title>Salinimicrobium sp. nov, isolated from SCS.</title>
        <authorList>
            <person name="Cao W.R."/>
        </authorList>
    </citation>
    <scope>NUCLEOTIDE SEQUENCE [LARGE SCALE GENOMIC DNA]</scope>
    <source>
        <strain evidence="7">J15B91</strain>
    </source>
</reference>
<proteinExistence type="inferred from homology"/>
<dbReference type="EMBL" id="JAAVJR010000007">
    <property type="protein sequence ID" value="NJW53678.1"/>
    <property type="molecule type" value="Genomic_DNA"/>
</dbReference>
<evidence type="ECO:0000313" key="7">
    <source>
        <dbReference type="Proteomes" id="UP000703674"/>
    </source>
</evidence>
<evidence type="ECO:0000256" key="4">
    <source>
        <dbReference type="RuleBase" id="RU366026"/>
    </source>
</evidence>
<feature type="domain" description="Cobalamin adenosyltransferase-like" evidence="5">
    <location>
        <begin position="3"/>
        <end position="173"/>
    </location>
</feature>
<comment type="catalytic activity">
    <reaction evidence="4">
        <text>2 cob(II)alamin + reduced [electron-transfer flavoprotein] + 2 ATP = 2 adenosylcob(III)alamin + 2 triphosphate + oxidized [electron-transfer flavoprotein] + 3 H(+)</text>
        <dbReference type="Rhea" id="RHEA:28671"/>
        <dbReference type="Rhea" id="RHEA-COMP:10685"/>
        <dbReference type="Rhea" id="RHEA-COMP:10686"/>
        <dbReference type="ChEBI" id="CHEBI:15378"/>
        <dbReference type="ChEBI" id="CHEBI:16304"/>
        <dbReference type="ChEBI" id="CHEBI:18036"/>
        <dbReference type="ChEBI" id="CHEBI:18408"/>
        <dbReference type="ChEBI" id="CHEBI:30616"/>
        <dbReference type="ChEBI" id="CHEBI:57692"/>
        <dbReference type="ChEBI" id="CHEBI:58307"/>
        <dbReference type="EC" id="2.5.1.17"/>
    </reaction>
</comment>
<comment type="similarity">
    <text evidence="4">Belongs to the Cob(I)alamin adenosyltransferase family.</text>
</comment>
<keyword evidence="1 4" id="KW-0808">Transferase</keyword>
<dbReference type="PANTHER" id="PTHR12213">
    <property type="entry name" value="CORRINOID ADENOSYLTRANSFERASE"/>
    <property type="match status" value="1"/>
</dbReference>
<dbReference type="InterPro" id="IPR016030">
    <property type="entry name" value="CblAdoTrfase-like"/>
</dbReference>
<gene>
    <name evidence="6" type="ORF">HC175_12185</name>
</gene>
<dbReference type="Proteomes" id="UP000703674">
    <property type="component" value="Unassembled WGS sequence"/>
</dbReference>
<dbReference type="InterPro" id="IPR029499">
    <property type="entry name" value="PduO-typ"/>
</dbReference>
<keyword evidence="4" id="KW-0169">Cobalamin biosynthesis</keyword>
<dbReference type="NCBIfam" id="TIGR00636">
    <property type="entry name" value="PduO_Nterm"/>
    <property type="match status" value="1"/>
</dbReference>
<comment type="caution">
    <text evidence="6">The sequence shown here is derived from an EMBL/GenBank/DDBJ whole genome shotgun (WGS) entry which is preliminary data.</text>
</comment>
<sequence>MKIYTKTGDKGTTALFGGTRVPKHHIRIESYGTVDELNSHLGLLRDQQVDEHSRKILIRIQDRLFTIGSTLATDPEKAVLKSGKQRLDIPKISREDIELLEQEMDKMNEHLPPMTHFVLPGGHQTVSVCHVARCVCRRSERLATALYEIEPFEELILQYLNRLSDYLFVLARKLTYDVKAEEVKWIPQKES</sequence>
<dbReference type="EC" id="2.5.1.17" evidence="4"/>
<dbReference type="InterPro" id="IPR036451">
    <property type="entry name" value="CblAdoTrfase-like_sf"/>
</dbReference>
<accession>A0ABX1D4N2</accession>
<dbReference type="SUPFAM" id="SSF89028">
    <property type="entry name" value="Cobalamin adenosyltransferase-like"/>
    <property type="match status" value="1"/>
</dbReference>
<keyword evidence="2 4" id="KW-0547">Nucleotide-binding</keyword>
<dbReference type="GO" id="GO:0008817">
    <property type="term" value="F:corrinoid adenosyltransferase activity"/>
    <property type="evidence" value="ECO:0007669"/>
    <property type="project" value="UniProtKB-EC"/>
</dbReference>
<comment type="catalytic activity">
    <reaction evidence="4">
        <text>2 cob(II)yrinate a,c diamide + reduced [electron-transfer flavoprotein] + 2 ATP = 2 adenosylcob(III)yrinate a,c-diamide + 2 triphosphate + oxidized [electron-transfer flavoprotein] + 3 H(+)</text>
        <dbReference type="Rhea" id="RHEA:11528"/>
        <dbReference type="Rhea" id="RHEA-COMP:10685"/>
        <dbReference type="Rhea" id="RHEA-COMP:10686"/>
        <dbReference type="ChEBI" id="CHEBI:15378"/>
        <dbReference type="ChEBI" id="CHEBI:18036"/>
        <dbReference type="ChEBI" id="CHEBI:30616"/>
        <dbReference type="ChEBI" id="CHEBI:57692"/>
        <dbReference type="ChEBI" id="CHEBI:58307"/>
        <dbReference type="ChEBI" id="CHEBI:58503"/>
        <dbReference type="ChEBI" id="CHEBI:58537"/>
        <dbReference type="EC" id="2.5.1.17"/>
    </reaction>
</comment>
<evidence type="ECO:0000256" key="3">
    <source>
        <dbReference type="ARBA" id="ARBA00022840"/>
    </source>
</evidence>
<evidence type="ECO:0000256" key="2">
    <source>
        <dbReference type="ARBA" id="ARBA00022741"/>
    </source>
</evidence>
<dbReference type="Gene3D" id="1.20.1200.10">
    <property type="entry name" value="Cobalamin adenosyltransferase-like"/>
    <property type="match status" value="1"/>
</dbReference>
<evidence type="ECO:0000313" key="6">
    <source>
        <dbReference type="EMBL" id="NJW53678.1"/>
    </source>
</evidence>
<keyword evidence="7" id="KW-1185">Reference proteome</keyword>
<comment type="pathway">
    <text evidence="4">Cofactor biosynthesis; adenosylcobalamin biosynthesis; adenosylcobalamin from cob(II)yrinate a,c-diamide: step 2/7.</text>
</comment>
<dbReference type="RefSeq" id="WP_168138783.1">
    <property type="nucleotide sequence ID" value="NZ_JAAVJR010000007.1"/>
</dbReference>
<evidence type="ECO:0000259" key="5">
    <source>
        <dbReference type="Pfam" id="PF01923"/>
    </source>
</evidence>
<organism evidence="6 7">
    <name type="scientific">Salinimicrobium oceani</name>
    <dbReference type="NCBI Taxonomy" id="2722702"/>
    <lineage>
        <taxon>Bacteria</taxon>
        <taxon>Pseudomonadati</taxon>
        <taxon>Bacteroidota</taxon>
        <taxon>Flavobacteriia</taxon>
        <taxon>Flavobacteriales</taxon>
        <taxon>Flavobacteriaceae</taxon>
        <taxon>Salinimicrobium</taxon>
    </lineage>
</organism>
<dbReference type="Pfam" id="PF01923">
    <property type="entry name" value="Cob_adeno_trans"/>
    <property type="match status" value="1"/>
</dbReference>
<keyword evidence="3 4" id="KW-0067">ATP-binding</keyword>
<evidence type="ECO:0000256" key="1">
    <source>
        <dbReference type="ARBA" id="ARBA00022679"/>
    </source>
</evidence>